<keyword evidence="2" id="KW-1003">Cell membrane</keyword>
<keyword evidence="4 8" id="KW-1133">Transmembrane helix</keyword>
<dbReference type="PANTHER" id="PTHR42643:SF24">
    <property type="entry name" value="IONOTROPIC RECEPTOR 60A"/>
    <property type="match status" value="1"/>
</dbReference>
<reference evidence="9" key="2">
    <citation type="submission" date="2023-05" db="EMBL/GenBank/DDBJ databases">
        <authorList>
            <person name="Fouks B."/>
        </authorList>
    </citation>
    <scope>NUCLEOTIDE SEQUENCE</scope>
    <source>
        <strain evidence="9">Stay&amp;Tobe</strain>
        <tissue evidence="9">Testes</tissue>
    </source>
</reference>
<keyword evidence="6" id="KW-0675">Receptor</keyword>
<dbReference type="Gene3D" id="1.10.287.70">
    <property type="match status" value="1"/>
</dbReference>
<feature type="transmembrane region" description="Helical" evidence="8">
    <location>
        <begin position="204"/>
        <end position="228"/>
    </location>
</feature>
<dbReference type="Proteomes" id="UP001233999">
    <property type="component" value="Unassembled WGS sequence"/>
</dbReference>
<dbReference type="Gene3D" id="3.40.190.10">
    <property type="entry name" value="Periplasmic binding protein-like II"/>
    <property type="match status" value="1"/>
</dbReference>
<sequence>MFDYFPPKIPKDFMGCTLRIGSFGIEPFVTKENCTKCGEENSFLIKGIGVEIPHMFAKDLNFTVHFLEPVIDLDQDLFINEIVKLVNGDEDMLVGSIAIINQMMMLSDLSAPVFLDILKFQVPCPNHVDKMKRIMSLFSLYTWLCLGLVPILVGVAFWFFSNIPERNINFTAFNMISRCFSAAWAVLLGISVPRMPLSLRMRCLFIIYVWYCFAISTVFQAFFTTYIVEPGYEPSLHTVDDVVESGLAFASYGVYKDTEFIAELEMISKFKHVVEINNYSELVEQLLFRKSVFLLSSIYGSEFMASKFYFGNEDNVVCFLDDSLMTISYGVALPKGSPFLEILNVHIRMLLESGFFERHWSELLHTVKLQAKQHEDSEYVVFNLSHLSPVFILLLLGYVLCLIVFFLEHTTHFLKSKFEKFPSVRDVT</sequence>
<feature type="transmembrane region" description="Helical" evidence="8">
    <location>
        <begin position="140"/>
        <end position="160"/>
    </location>
</feature>
<evidence type="ECO:0000313" key="9">
    <source>
        <dbReference type="EMBL" id="KAJ9580337.1"/>
    </source>
</evidence>
<keyword evidence="3 8" id="KW-0812">Transmembrane</keyword>
<feature type="transmembrane region" description="Helical" evidence="8">
    <location>
        <begin position="172"/>
        <end position="192"/>
    </location>
</feature>
<evidence type="ECO:0000256" key="3">
    <source>
        <dbReference type="ARBA" id="ARBA00022692"/>
    </source>
</evidence>
<name>A0AAD7ZHU0_DIPPU</name>
<comment type="subcellular location">
    <subcellularLocation>
        <location evidence="1">Cell membrane</location>
        <topology evidence="1">Multi-pass membrane protein</topology>
    </subcellularLocation>
</comment>
<dbReference type="SUPFAM" id="SSF53850">
    <property type="entry name" value="Periplasmic binding protein-like II"/>
    <property type="match status" value="1"/>
</dbReference>
<dbReference type="GO" id="GO:0005886">
    <property type="term" value="C:plasma membrane"/>
    <property type="evidence" value="ECO:0007669"/>
    <property type="project" value="UniProtKB-SubCell"/>
</dbReference>
<organism evidence="9 10">
    <name type="scientific">Diploptera punctata</name>
    <name type="common">Pacific beetle cockroach</name>
    <dbReference type="NCBI Taxonomy" id="6984"/>
    <lineage>
        <taxon>Eukaryota</taxon>
        <taxon>Metazoa</taxon>
        <taxon>Ecdysozoa</taxon>
        <taxon>Arthropoda</taxon>
        <taxon>Hexapoda</taxon>
        <taxon>Insecta</taxon>
        <taxon>Pterygota</taxon>
        <taxon>Neoptera</taxon>
        <taxon>Polyneoptera</taxon>
        <taxon>Dictyoptera</taxon>
        <taxon>Blattodea</taxon>
        <taxon>Blaberoidea</taxon>
        <taxon>Blaberidae</taxon>
        <taxon>Diplopterinae</taxon>
        <taxon>Diploptera</taxon>
    </lineage>
</organism>
<evidence type="ECO:0000256" key="8">
    <source>
        <dbReference type="SAM" id="Phobius"/>
    </source>
</evidence>
<evidence type="ECO:0000256" key="6">
    <source>
        <dbReference type="ARBA" id="ARBA00023170"/>
    </source>
</evidence>
<accession>A0AAD7ZHU0</accession>
<dbReference type="EMBL" id="JASPKZ010008345">
    <property type="protein sequence ID" value="KAJ9580337.1"/>
    <property type="molecule type" value="Genomic_DNA"/>
</dbReference>
<proteinExistence type="predicted"/>
<protein>
    <recommendedName>
        <fullName evidence="11">Ionotropic receptor</fullName>
    </recommendedName>
</protein>
<evidence type="ECO:0008006" key="11">
    <source>
        <dbReference type="Google" id="ProtNLM"/>
    </source>
</evidence>
<evidence type="ECO:0000313" key="10">
    <source>
        <dbReference type="Proteomes" id="UP001233999"/>
    </source>
</evidence>
<reference evidence="9" key="1">
    <citation type="journal article" date="2023" name="IScience">
        <title>Live-bearing cockroach genome reveals convergent evolutionary mechanisms linked to viviparity in insects and beyond.</title>
        <authorList>
            <person name="Fouks B."/>
            <person name="Harrison M.C."/>
            <person name="Mikhailova A.A."/>
            <person name="Marchal E."/>
            <person name="English S."/>
            <person name="Carruthers M."/>
            <person name="Jennings E.C."/>
            <person name="Chiamaka E.L."/>
            <person name="Frigard R.A."/>
            <person name="Pippel M."/>
            <person name="Attardo G.M."/>
            <person name="Benoit J.B."/>
            <person name="Bornberg-Bauer E."/>
            <person name="Tobe S.S."/>
        </authorList>
    </citation>
    <scope>NUCLEOTIDE SEQUENCE</scope>
    <source>
        <strain evidence="9">Stay&amp;Tobe</strain>
    </source>
</reference>
<keyword evidence="7" id="KW-0325">Glycoprotein</keyword>
<keyword evidence="5 8" id="KW-0472">Membrane</keyword>
<dbReference type="AlphaFoldDB" id="A0AAD7ZHU0"/>
<keyword evidence="10" id="KW-1185">Reference proteome</keyword>
<comment type="caution">
    <text evidence="9">The sequence shown here is derived from an EMBL/GenBank/DDBJ whole genome shotgun (WGS) entry which is preliminary data.</text>
</comment>
<evidence type="ECO:0000256" key="4">
    <source>
        <dbReference type="ARBA" id="ARBA00022989"/>
    </source>
</evidence>
<evidence type="ECO:0000256" key="2">
    <source>
        <dbReference type="ARBA" id="ARBA00022475"/>
    </source>
</evidence>
<evidence type="ECO:0000256" key="5">
    <source>
        <dbReference type="ARBA" id="ARBA00023136"/>
    </source>
</evidence>
<dbReference type="PANTHER" id="PTHR42643">
    <property type="entry name" value="IONOTROPIC RECEPTOR 20A-RELATED"/>
    <property type="match status" value="1"/>
</dbReference>
<gene>
    <name evidence="9" type="ORF">L9F63_003972</name>
</gene>
<evidence type="ECO:0000256" key="7">
    <source>
        <dbReference type="ARBA" id="ARBA00023180"/>
    </source>
</evidence>
<evidence type="ECO:0000256" key="1">
    <source>
        <dbReference type="ARBA" id="ARBA00004651"/>
    </source>
</evidence>
<feature type="transmembrane region" description="Helical" evidence="8">
    <location>
        <begin position="387"/>
        <end position="407"/>
    </location>
</feature>
<dbReference type="InterPro" id="IPR052192">
    <property type="entry name" value="Insect_Ionotropic_Sensory_Rcpt"/>
</dbReference>